<dbReference type="EMBL" id="BBZA01000091">
    <property type="protein sequence ID" value="GAP62928.1"/>
    <property type="molecule type" value="Genomic_DNA"/>
</dbReference>
<sequence length="1070" mass="120352">MRIRRKSSLFRAASLVVLFLLGLGLFLYGKNLVFARGVSQGIVPGAQLRFDHLTVEDGLPSATVLSVMQDRDGFMWFATEGGVARYDGISFKIFQHIPGKNSISANNSFAIIQSRDGLIWIGTDTGGLNVYDPRTGVFSVYQHDPNDPYSLIDNNVWALMEDQEGNIWVGTRAGISRFDPDSGLFHNYPYDPDNPRGPAAAVVWRIYQDRAGTIWVATRNGLQRYNPASDDFTTFAHDPADPTSISESNVWAMLEDSRGNFWVGTRGGGLNLMDREKGTFIAYRANPSDPHGLSSDNIWNVFEDSAGRLWVLTETGGLHLFSPETGTFTRYQHNPTDPFSLSHNDVFWMTEDRSGALWITSRYGGVNILAPMLQRFGVYRVIPNEPLSLSASNVFGILAEPDGIVWVGTFGGGLHRIDRKARDIQVFQKDSNDPLSLAHNNVFSIHRDSHGRLWVTTSGGGLNLWDPLLNGFRHYPTDDPNDQTGIPTKYLTALEDAENGRLWVGTLGFGLLLFDPQREQVVTMYQHDPQDPTSLSEDTIYEIERDSRGQLWIATARGGLDVFDPQTETFTHYRHNPDDPNSILSNTVHDVYIDEEQQIVWAATAAGLSRLDIRTGTWRNYTVEDGLPTSMIMGIERGESGELWVSTGRGLSRFLVETETFMNFDSDYGLPGDQFNIASTYRAPSGELFFGGPNGLVYFYPDSLTPNPYKPPVVFTGFELFNKPVEVGSAILSQPIEYTEKITLSHDQSVFTIHFAALSYQISTHNQYQYKLEGFDKDWSPPTSHHQATYTNIPPGTYTFLVRAANHDGVWNPEPARLEIEILPPWWATWWFRTLSILLASGMLVGGIQWRYHTMRKRNIELEQRVRARTAELREAQKELEDANAHLQIQLDEITALQQKVREQAIRDPLTGLHNRRYLDEFLPGAFSRAQRENACIAFVLIDLDHFKRINDTYGHAAGDAALVHAATLFRESIRSGDLACRYGGEEFLLVLFGVCEEEAMQRAEALRQALEALDFRYNDQRIQLTASIGVSIYPVHGQDHDTLLKQADDVLYEAKESGRNRVLMASLSA</sequence>
<dbReference type="PANTHER" id="PTHR43547">
    <property type="entry name" value="TWO-COMPONENT HISTIDINE KINASE"/>
    <property type="match status" value="1"/>
</dbReference>
<keyword evidence="1" id="KW-0597">Phosphoprotein</keyword>
<evidence type="ECO:0000313" key="8">
    <source>
        <dbReference type="Proteomes" id="UP000050502"/>
    </source>
</evidence>
<dbReference type="Pfam" id="PF07495">
    <property type="entry name" value="Y_Y_Y"/>
    <property type="match status" value="1"/>
</dbReference>
<dbReference type="FunFam" id="3.30.70.270:FF:000001">
    <property type="entry name" value="Diguanylate cyclase domain protein"/>
    <property type="match status" value="1"/>
</dbReference>
<dbReference type="OrthoDB" id="9813394at2"/>
<dbReference type="InterPro" id="IPR013783">
    <property type="entry name" value="Ig-like_fold"/>
</dbReference>
<dbReference type="STRING" id="872965.SE16_11460"/>
<keyword evidence="3" id="KW-0812">Transmembrane</keyword>
<evidence type="ECO:0000256" key="2">
    <source>
        <dbReference type="SAM" id="Coils"/>
    </source>
</evidence>
<evidence type="ECO:0000313" key="7">
    <source>
        <dbReference type="Proteomes" id="UP000037784"/>
    </source>
</evidence>
<keyword evidence="2" id="KW-0175">Coiled coil</keyword>
<dbReference type="Pfam" id="PF07494">
    <property type="entry name" value="Reg_prop"/>
    <property type="match status" value="7"/>
</dbReference>
<dbReference type="InterPro" id="IPR015943">
    <property type="entry name" value="WD40/YVTN_repeat-like_dom_sf"/>
</dbReference>
<dbReference type="FunFam" id="2.60.40.10:FF:000791">
    <property type="entry name" value="Two-component system sensor histidine kinase/response regulator"/>
    <property type="match status" value="1"/>
</dbReference>
<protein>
    <recommendedName>
        <fullName evidence="4">GGDEF domain-containing protein</fullName>
    </recommendedName>
</protein>
<dbReference type="AlphaFoldDB" id="A0A0M9UCH0"/>
<proteinExistence type="predicted"/>
<keyword evidence="7" id="KW-1185">Reference proteome</keyword>
<dbReference type="PANTHER" id="PTHR43547:SF2">
    <property type="entry name" value="HYBRID SIGNAL TRANSDUCTION HISTIDINE KINASE C"/>
    <property type="match status" value="1"/>
</dbReference>
<dbReference type="InterPro" id="IPR011123">
    <property type="entry name" value="Y_Y_Y"/>
</dbReference>
<dbReference type="InterPro" id="IPR029787">
    <property type="entry name" value="Nucleotide_cyclase"/>
</dbReference>
<dbReference type="Pfam" id="PF00990">
    <property type="entry name" value="GGDEF"/>
    <property type="match status" value="1"/>
</dbReference>
<dbReference type="InterPro" id="IPR011110">
    <property type="entry name" value="Reg_prop"/>
</dbReference>
<dbReference type="Gene3D" id="2.60.40.10">
    <property type="entry name" value="Immunoglobulins"/>
    <property type="match status" value="1"/>
</dbReference>
<name>A0A0M9UCH0_9CHLR</name>
<comment type="caution">
    <text evidence="5">The sequence shown here is derived from an EMBL/GenBank/DDBJ whole genome shotgun (WGS) entry which is preliminary data.</text>
</comment>
<feature type="domain" description="GGDEF" evidence="4">
    <location>
        <begin position="935"/>
        <end position="1068"/>
    </location>
</feature>
<keyword evidence="3" id="KW-1133">Transmembrane helix</keyword>
<dbReference type="InterPro" id="IPR000160">
    <property type="entry name" value="GGDEF_dom"/>
</dbReference>
<dbReference type="SUPFAM" id="SSF63829">
    <property type="entry name" value="Calcium-dependent phosphotriesterase"/>
    <property type="match status" value="3"/>
</dbReference>
<dbReference type="Gene3D" id="2.130.10.10">
    <property type="entry name" value="YVTN repeat-like/Quinoprotein amine dehydrogenase"/>
    <property type="match status" value="4"/>
</dbReference>
<dbReference type="Proteomes" id="UP000037784">
    <property type="component" value="Unassembled WGS sequence"/>
</dbReference>
<evidence type="ECO:0000313" key="5">
    <source>
        <dbReference type="EMBL" id="GAP62928.1"/>
    </source>
</evidence>
<dbReference type="CDD" id="cd01949">
    <property type="entry name" value="GGDEF"/>
    <property type="match status" value="1"/>
</dbReference>
<evidence type="ECO:0000256" key="3">
    <source>
        <dbReference type="SAM" id="Phobius"/>
    </source>
</evidence>
<organism evidence="5 7">
    <name type="scientific">Ardenticatena maritima</name>
    <dbReference type="NCBI Taxonomy" id="872965"/>
    <lineage>
        <taxon>Bacteria</taxon>
        <taxon>Bacillati</taxon>
        <taxon>Chloroflexota</taxon>
        <taxon>Ardenticatenia</taxon>
        <taxon>Ardenticatenales</taxon>
        <taxon>Ardenticatenaceae</taxon>
        <taxon>Ardenticatena</taxon>
    </lineage>
</organism>
<dbReference type="SMART" id="SM00267">
    <property type="entry name" value="GGDEF"/>
    <property type="match status" value="1"/>
</dbReference>
<dbReference type="PROSITE" id="PS50887">
    <property type="entry name" value="GGDEF"/>
    <property type="match status" value="1"/>
</dbReference>
<dbReference type="InterPro" id="IPR043128">
    <property type="entry name" value="Rev_trsase/Diguanyl_cyclase"/>
</dbReference>
<dbReference type="GO" id="GO:0000155">
    <property type="term" value="F:phosphorelay sensor kinase activity"/>
    <property type="evidence" value="ECO:0007669"/>
    <property type="project" value="TreeGrafter"/>
</dbReference>
<dbReference type="SUPFAM" id="SSF55073">
    <property type="entry name" value="Nucleotide cyclase"/>
    <property type="match status" value="1"/>
</dbReference>
<dbReference type="NCBIfam" id="TIGR00254">
    <property type="entry name" value="GGDEF"/>
    <property type="match status" value="1"/>
</dbReference>
<evidence type="ECO:0000259" key="4">
    <source>
        <dbReference type="PROSITE" id="PS50887"/>
    </source>
</evidence>
<reference evidence="7" key="3">
    <citation type="submission" date="2015-08" db="EMBL/GenBank/DDBJ databases">
        <title>Draft Genome Sequence of a Heterotrophic Facultative Anaerobic Bacterium Ardenticatena maritima Strain 110S.</title>
        <authorList>
            <person name="Kawaichi S."/>
            <person name="Yoshida T."/>
            <person name="Sako Y."/>
            <person name="Nakamura R."/>
        </authorList>
    </citation>
    <scope>NUCLEOTIDE SEQUENCE [LARGE SCALE GENOMIC DNA]</scope>
    <source>
        <strain evidence="7">110S</strain>
    </source>
</reference>
<dbReference type="RefSeq" id="WP_054492808.1">
    <property type="nucleotide sequence ID" value="NZ_BBZA01000091.1"/>
</dbReference>
<gene>
    <name evidence="5" type="ORF">ARMA_1351</name>
    <name evidence="6" type="ORF">SE16_11460</name>
</gene>
<reference evidence="6 8" key="2">
    <citation type="submission" date="2015-07" db="EMBL/GenBank/DDBJ databases">
        <title>Whole genome sequence of Ardenticatena maritima DSM 23922.</title>
        <authorList>
            <person name="Hemp J."/>
            <person name="Ward L.M."/>
            <person name="Pace L.A."/>
            <person name="Fischer W.W."/>
        </authorList>
    </citation>
    <scope>NUCLEOTIDE SEQUENCE [LARGE SCALE GENOMIC DNA]</scope>
    <source>
        <strain evidence="6 8">110S</strain>
    </source>
</reference>
<feature type="transmembrane region" description="Helical" evidence="3">
    <location>
        <begin position="830"/>
        <end position="850"/>
    </location>
</feature>
<dbReference type="Proteomes" id="UP000050502">
    <property type="component" value="Unassembled WGS sequence"/>
</dbReference>
<evidence type="ECO:0000313" key="6">
    <source>
        <dbReference type="EMBL" id="KPL87151.1"/>
    </source>
</evidence>
<dbReference type="Gene3D" id="3.30.70.270">
    <property type="match status" value="1"/>
</dbReference>
<accession>A0A0M9UCH0</accession>
<dbReference type="EMBL" id="LGKN01000006">
    <property type="protein sequence ID" value="KPL87151.1"/>
    <property type="molecule type" value="Genomic_DNA"/>
</dbReference>
<reference evidence="5 7" key="1">
    <citation type="journal article" date="2015" name="Genome Announc.">
        <title>Draft Genome Sequence of a Heterotrophic Facultative Anaerobic Thermophilic Bacterium, Ardenticatena maritima Strain 110ST.</title>
        <authorList>
            <person name="Kawaichi S."/>
            <person name="Yoshida T."/>
            <person name="Sako Y."/>
            <person name="Nakamura R."/>
        </authorList>
    </citation>
    <scope>NUCLEOTIDE SEQUENCE [LARGE SCALE GENOMIC DNA]</scope>
    <source>
        <strain evidence="5 7">110S</strain>
    </source>
</reference>
<evidence type="ECO:0000256" key="1">
    <source>
        <dbReference type="ARBA" id="ARBA00022553"/>
    </source>
</evidence>
<feature type="coiled-coil region" evidence="2">
    <location>
        <begin position="859"/>
        <end position="900"/>
    </location>
</feature>
<dbReference type="InParanoid" id="A0A0M9UCH0"/>
<keyword evidence="3" id="KW-0472">Membrane</keyword>